<feature type="domain" description="Transposase zinc-ribbon" evidence="1">
    <location>
        <begin position="16"/>
        <end position="61"/>
    </location>
</feature>
<evidence type="ECO:0000313" key="3">
    <source>
        <dbReference type="Proteomes" id="UP000190626"/>
    </source>
</evidence>
<comment type="caution">
    <text evidence="2">The sequence shown here is derived from an EMBL/GenBank/DDBJ whole genome shotgun (WGS) entry which is preliminary data.</text>
</comment>
<gene>
    <name evidence="2" type="ORF">BC351_16330</name>
</gene>
<sequence length="232" mass="27485">MKLWQEFADMDLNIFLTEEDCEEYLLNLRWANGFCCPRCDYHEAFHIRTRRLLECKECRMQISLTAGTIMHKSKLSLLLWFRAIQLLVQSDQGYSAASLSQILGINYRSAQLLLKKIYFAFVSEENWKNSFRKMEASNPAIRLDTTANHQDEHSSMPIDKWDIVSYMASKVSRLHDKITFKKVTPKLYLSYAFHAHKFESGMSSPYFFNKWFKKFVSIHLYRSFFKCYQITG</sequence>
<dbReference type="Pfam" id="PF12760">
    <property type="entry name" value="Zn_ribbon_IS1595"/>
    <property type="match status" value="1"/>
</dbReference>
<dbReference type="AlphaFoldDB" id="A0A1V4HQM1"/>
<reference evidence="3" key="1">
    <citation type="submission" date="2016-07" db="EMBL/GenBank/DDBJ databases">
        <authorList>
            <person name="Florea S."/>
            <person name="Webb J.S."/>
            <person name="Jaromczyk J."/>
            <person name="Schardl C.L."/>
        </authorList>
    </citation>
    <scope>NUCLEOTIDE SEQUENCE [LARGE SCALE GENOMIC DNA]</scope>
    <source>
        <strain evidence="3">CY1</strain>
    </source>
</reference>
<proteinExistence type="predicted"/>
<name>A0A1V4HQM1_9BACL</name>
<evidence type="ECO:0000313" key="2">
    <source>
        <dbReference type="EMBL" id="OPH60765.1"/>
    </source>
</evidence>
<dbReference type="Proteomes" id="UP000190626">
    <property type="component" value="Unassembled WGS sequence"/>
</dbReference>
<protein>
    <recommendedName>
        <fullName evidence="1">Transposase zinc-ribbon domain-containing protein</fullName>
    </recommendedName>
</protein>
<keyword evidence="3" id="KW-1185">Reference proteome</keyword>
<evidence type="ECO:0000259" key="1">
    <source>
        <dbReference type="Pfam" id="PF12760"/>
    </source>
</evidence>
<dbReference type="STRING" id="1469647.BC351_16330"/>
<organism evidence="2 3">
    <name type="scientific">Paenibacillus ferrarius</name>
    <dbReference type="NCBI Taxonomy" id="1469647"/>
    <lineage>
        <taxon>Bacteria</taxon>
        <taxon>Bacillati</taxon>
        <taxon>Bacillota</taxon>
        <taxon>Bacilli</taxon>
        <taxon>Bacillales</taxon>
        <taxon>Paenibacillaceae</taxon>
        <taxon>Paenibacillus</taxon>
    </lineage>
</organism>
<accession>A0A1V4HQM1</accession>
<dbReference type="InterPro" id="IPR024442">
    <property type="entry name" value="Transposase_Zn_ribbon"/>
</dbReference>
<dbReference type="EMBL" id="MBTG01000003">
    <property type="protein sequence ID" value="OPH60765.1"/>
    <property type="molecule type" value="Genomic_DNA"/>
</dbReference>